<dbReference type="Proteomes" id="UP001500359">
    <property type="component" value="Unassembled WGS sequence"/>
</dbReference>
<evidence type="ECO:0000313" key="2">
    <source>
        <dbReference type="Proteomes" id="UP001500359"/>
    </source>
</evidence>
<gene>
    <name evidence="1" type="ORF">GCM10009114_19220</name>
</gene>
<keyword evidence="2" id="KW-1185">Reference proteome</keyword>
<dbReference type="EMBL" id="BAAAFD010000004">
    <property type="protein sequence ID" value="GAA0856607.1"/>
    <property type="molecule type" value="Genomic_DNA"/>
</dbReference>
<organism evidence="1 2">
    <name type="scientific">Aliiglaciecola litoralis</name>
    <dbReference type="NCBI Taxonomy" id="582857"/>
    <lineage>
        <taxon>Bacteria</taxon>
        <taxon>Pseudomonadati</taxon>
        <taxon>Pseudomonadota</taxon>
        <taxon>Gammaproteobacteria</taxon>
        <taxon>Alteromonadales</taxon>
        <taxon>Alteromonadaceae</taxon>
        <taxon>Aliiglaciecola</taxon>
    </lineage>
</organism>
<dbReference type="RefSeq" id="WP_343859213.1">
    <property type="nucleotide sequence ID" value="NZ_BAAAFD010000004.1"/>
</dbReference>
<reference evidence="1 2" key="1">
    <citation type="journal article" date="2019" name="Int. J. Syst. Evol. Microbiol.">
        <title>The Global Catalogue of Microorganisms (GCM) 10K type strain sequencing project: providing services to taxonomists for standard genome sequencing and annotation.</title>
        <authorList>
            <consortium name="The Broad Institute Genomics Platform"/>
            <consortium name="The Broad Institute Genome Sequencing Center for Infectious Disease"/>
            <person name="Wu L."/>
            <person name="Ma J."/>
        </authorList>
    </citation>
    <scope>NUCLEOTIDE SEQUENCE [LARGE SCALE GENOMIC DNA]</scope>
    <source>
        <strain evidence="1 2">JCM 15896</strain>
    </source>
</reference>
<name>A0ABN1LIU0_9ALTE</name>
<comment type="caution">
    <text evidence="1">The sequence shown here is derived from an EMBL/GenBank/DDBJ whole genome shotgun (WGS) entry which is preliminary data.</text>
</comment>
<sequence length="337" mass="39280">MYSFHDYKNLSGELSGIATSLWVAELRSRLGEISLYKLPIRLSELGASHLDGFNEQKSKYWNDKYNGQPLRNDLKVKAIESVLPGSSSILYHPLWFLLNCPEPNNADLLEVASNLQPKTYQRIVGEKEGELYLKILRTEIGFENTLDVLTVKLIYHHWQQNNWRTSVGAEWPDTVSSVETHKLFLRLFSIRYDDKFAALLYQLINQRFNTNVSVAEPFTLPNSNLPISDFPLGFGKRKSDEQVKKVITAASQIIKFVSYKFGLSHKKNKMKLFNYVSWKKINCLLKNLDCWDKTKGIENYPYLFAYVSLIYFDEKKLTKLNELDYDYRNRYVPNKTI</sequence>
<evidence type="ECO:0000313" key="1">
    <source>
        <dbReference type="EMBL" id="GAA0856607.1"/>
    </source>
</evidence>
<accession>A0ABN1LIU0</accession>
<proteinExistence type="predicted"/>
<protein>
    <submittedName>
        <fullName evidence="1">Uncharacterized protein</fullName>
    </submittedName>
</protein>